<evidence type="ECO:0000259" key="3">
    <source>
        <dbReference type="PROSITE" id="PS50041"/>
    </source>
</evidence>
<dbReference type="VEuPathDB" id="VectorBase:LDEU013120"/>
<dbReference type="PROSITE" id="PS00615">
    <property type="entry name" value="C_TYPE_LECTIN_1"/>
    <property type="match status" value="1"/>
</dbReference>
<dbReference type="OrthoDB" id="441660at2759"/>
<dbReference type="InterPro" id="IPR018378">
    <property type="entry name" value="C-type_lectin_CS"/>
</dbReference>
<dbReference type="InterPro" id="IPR001304">
    <property type="entry name" value="C-type_lectin-like"/>
</dbReference>
<feature type="signal peptide" evidence="2">
    <location>
        <begin position="1"/>
        <end position="18"/>
    </location>
</feature>
<feature type="chain" id="PRO_5019372442" evidence="2">
    <location>
        <begin position="19"/>
        <end position="184"/>
    </location>
</feature>
<dbReference type="InterPro" id="IPR016186">
    <property type="entry name" value="C-type_lectin-like/link_sf"/>
</dbReference>
<keyword evidence="1" id="KW-1015">Disulfide bond</keyword>
<dbReference type="Proteomes" id="UP000288716">
    <property type="component" value="Unassembled WGS sequence"/>
</dbReference>
<proteinExistence type="predicted"/>
<dbReference type="PROSITE" id="PS50041">
    <property type="entry name" value="C_TYPE_LECTIN_2"/>
    <property type="match status" value="1"/>
</dbReference>
<dbReference type="Pfam" id="PF00059">
    <property type="entry name" value="Lectin_C"/>
    <property type="match status" value="1"/>
</dbReference>
<dbReference type="SUPFAM" id="SSF56436">
    <property type="entry name" value="C-type lectin-like"/>
    <property type="match status" value="1"/>
</dbReference>
<feature type="domain" description="C-type lectin" evidence="3">
    <location>
        <begin position="24"/>
        <end position="134"/>
    </location>
</feature>
<evidence type="ECO:0000313" key="4">
    <source>
        <dbReference type="EMBL" id="RWS18920.1"/>
    </source>
</evidence>
<organism evidence="4 5">
    <name type="scientific">Leptotrombidium deliense</name>
    <dbReference type="NCBI Taxonomy" id="299467"/>
    <lineage>
        <taxon>Eukaryota</taxon>
        <taxon>Metazoa</taxon>
        <taxon>Ecdysozoa</taxon>
        <taxon>Arthropoda</taxon>
        <taxon>Chelicerata</taxon>
        <taxon>Arachnida</taxon>
        <taxon>Acari</taxon>
        <taxon>Acariformes</taxon>
        <taxon>Trombidiformes</taxon>
        <taxon>Prostigmata</taxon>
        <taxon>Anystina</taxon>
        <taxon>Parasitengona</taxon>
        <taxon>Trombiculoidea</taxon>
        <taxon>Trombiculidae</taxon>
        <taxon>Leptotrombidium</taxon>
    </lineage>
</organism>
<evidence type="ECO:0000313" key="5">
    <source>
        <dbReference type="Proteomes" id="UP000288716"/>
    </source>
</evidence>
<evidence type="ECO:0000256" key="1">
    <source>
        <dbReference type="ARBA" id="ARBA00023157"/>
    </source>
</evidence>
<keyword evidence="5" id="KW-1185">Reference proteome</keyword>
<dbReference type="CDD" id="cd00037">
    <property type="entry name" value="CLECT"/>
    <property type="match status" value="1"/>
</dbReference>
<keyword evidence="2" id="KW-0732">Signal</keyword>
<accession>A0A443RUK2</accession>
<dbReference type="InterPro" id="IPR016187">
    <property type="entry name" value="CTDL_fold"/>
</dbReference>
<dbReference type="Gene3D" id="3.10.100.10">
    <property type="entry name" value="Mannose-Binding Protein A, subunit A"/>
    <property type="match status" value="1"/>
</dbReference>
<comment type="caution">
    <text evidence="4">The sequence shown here is derived from an EMBL/GenBank/DDBJ whole genome shotgun (WGS) entry which is preliminary data.</text>
</comment>
<dbReference type="SMART" id="SM00034">
    <property type="entry name" value="CLECT"/>
    <property type="match status" value="1"/>
</dbReference>
<name>A0A443RUK2_9ACAR</name>
<sequence length="184" mass="20623">MNSVCLSFLLVCISGYQAVEVVQMSTGCFYVSEVYRTYDEMHKFCKSIGATLIVINSKDENSMVPVGSTFLGAKRHGNEWSWVDEKPHSYYNWHGGEPNNGGGVENCIFFSNLRWDAGQWYDVPCDWRYPTACKIGKTCETYKKNQKQKQQNEIAELAASKVTTGAGGANGNGRKIKIEKVYTS</sequence>
<dbReference type="STRING" id="299467.A0A443RUK2"/>
<protein>
    <submittedName>
        <fullName evidence="4">CD209 antigen-like protein C isoform X3</fullName>
    </submittedName>
</protein>
<dbReference type="PANTHER" id="PTHR22803">
    <property type="entry name" value="MANNOSE, PHOSPHOLIPASE, LECTIN RECEPTOR RELATED"/>
    <property type="match status" value="1"/>
</dbReference>
<gene>
    <name evidence="4" type="ORF">B4U80_12389</name>
</gene>
<dbReference type="InterPro" id="IPR050111">
    <property type="entry name" value="C-type_lectin/snaclec_domain"/>
</dbReference>
<dbReference type="AlphaFoldDB" id="A0A443RUK2"/>
<dbReference type="EMBL" id="NCKV01032419">
    <property type="protein sequence ID" value="RWS18920.1"/>
    <property type="molecule type" value="Genomic_DNA"/>
</dbReference>
<evidence type="ECO:0000256" key="2">
    <source>
        <dbReference type="SAM" id="SignalP"/>
    </source>
</evidence>
<reference evidence="4 5" key="1">
    <citation type="journal article" date="2018" name="Gigascience">
        <title>Genomes of trombidid mites reveal novel predicted allergens and laterally-transferred genes associated with secondary metabolism.</title>
        <authorList>
            <person name="Dong X."/>
            <person name="Chaisiri K."/>
            <person name="Xia D."/>
            <person name="Armstrong S.D."/>
            <person name="Fang Y."/>
            <person name="Donnelly M.J."/>
            <person name="Kadowaki T."/>
            <person name="McGarry J.W."/>
            <person name="Darby A.C."/>
            <person name="Makepeace B.L."/>
        </authorList>
    </citation>
    <scope>NUCLEOTIDE SEQUENCE [LARGE SCALE GENOMIC DNA]</scope>
    <source>
        <strain evidence="4">UoL-UT</strain>
    </source>
</reference>